<organism evidence="1 2">
    <name type="scientific">Camellia lanceoleosa</name>
    <dbReference type="NCBI Taxonomy" id="1840588"/>
    <lineage>
        <taxon>Eukaryota</taxon>
        <taxon>Viridiplantae</taxon>
        <taxon>Streptophyta</taxon>
        <taxon>Embryophyta</taxon>
        <taxon>Tracheophyta</taxon>
        <taxon>Spermatophyta</taxon>
        <taxon>Magnoliopsida</taxon>
        <taxon>eudicotyledons</taxon>
        <taxon>Gunneridae</taxon>
        <taxon>Pentapetalae</taxon>
        <taxon>asterids</taxon>
        <taxon>Ericales</taxon>
        <taxon>Theaceae</taxon>
        <taxon>Camellia</taxon>
    </lineage>
</organism>
<reference evidence="1 2" key="1">
    <citation type="journal article" date="2022" name="Plant J.">
        <title>Chromosome-level genome of Camellia lanceoleosa provides a valuable resource for understanding genome evolution and self-incompatibility.</title>
        <authorList>
            <person name="Gong W."/>
            <person name="Xiao S."/>
            <person name="Wang L."/>
            <person name="Liao Z."/>
            <person name="Chang Y."/>
            <person name="Mo W."/>
            <person name="Hu G."/>
            <person name="Li W."/>
            <person name="Zhao G."/>
            <person name="Zhu H."/>
            <person name="Hu X."/>
            <person name="Ji K."/>
            <person name="Xiang X."/>
            <person name="Song Q."/>
            <person name="Yuan D."/>
            <person name="Jin S."/>
            <person name="Zhang L."/>
        </authorList>
    </citation>
    <scope>NUCLEOTIDE SEQUENCE [LARGE SCALE GENOMIC DNA]</scope>
    <source>
        <strain evidence="1">SQ_2022a</strain>
    </source>
</reference>
<gene>
    <name evidence="1" type="ORF">LOK49_LG03G00033</name>
</gene>
<name>A0ACC0IFS7_9ERIC</name>
<proteinExistence type="predicted"/>
<comment type="caution">
    <text evidence="1">The sequence shown here is derived from an EMBL/GenBank/DDBJ whole genome shotgun (WGS) entry which is preliminary data.</text>
</comment>
<dbReference type="EMBL" id="CM045763">
    <property type="protein sequence ID" value="KAI8024340.1"/>
    <property type="molecule type" value="Genomic_DNA"/>
</dbReference>
<accession>A0ACC0IFS7</accession>
<dbReference type="Proteomes" id="UP001060215">
    <property type="component" value="Chromosome 6"/>
</dbReference>
<keyword evidence="2" id="KW-1185">Reference proteome</keyword>
<protein>
    <submittedName>
        <fullName evidence="1">Uncharacterized protein</fullName>
    </submittedName>
</protein>
<evidence type="ECO:0000313" key="1">
    <source>
        <dbReference type="EMBL" id="KAI8024340.1"/>
    </source>
</evidence>
<sequence>MMAELHPPEGGPINAATTSPATTATTTIGPVSADNNNNTTNNLRPTLATKRQRRPSVRLGEIGDQPATISYDSHSRRPKPWRFHKDPGLAGKSSKTRPLTNLVNNGGSDCYETLETEEDNLDFGNRKPKSKMPNRRVVRTNWTVSSKIDDNGAEGDSREDNNNINNNIDDDDELRDFEPESPLKEQSPVHSIDNVGFDSSWHGHRRTARARVCQTDSMPDSDSRGDRKCGGTSRDGVRNWLIGLGLGRYAPVFEIHEVDDQVLPMLTLEDLKDMGINAVGSRRKIHSAIQKLGKGFS</sequence>
<evidence type="ECO:0000313" key="2">
    <source>
        <dbReference type="Proteomes" id="UP001060215"/>
    </source>
</evidence>